<dbReference type="GO" id="GO:0004857">
    <property type="term" value="F:enzyme inhibitor activity"/>
    <property type="evidence" value="ECO:0007669"/>
    <property type="project" value="InterPro"/>
</dbReference>
<proteinExistence type="inferred from homology"/>
<evidence type="ECO:0000256" key="2">
    <source>
        <dbReference type="ARBA" id="ARBA00023157"/>
    </source>
</evidence>
<dbReference type="PANTHER" id="PTHR35357">
    <property type="entry name" value="OS02G0537100 PROTEIN"/>
    <property type="match status" value="1"/>
</dbReference>
<evidence type="ECO:0000259" key="5">
    <source>
        <dbReference type="SMART" id="SM00856"/>
    </source>
</evidence>
<sequence>MRKFEGYFFSLMFSIFMIFQCSTLTNAAANNLVLDTCKKMAGSDPNIKYNSCVTLLGSDPRSSKATSLSELGTISFEIDISKAKSILSTINGLLKDPKFDPNVKRALKDCSDFYSTAPDNLQEGLDALKAGDYSTANIRTSAAFDSSVNCDDSFKEKKASQFRLSEPAKVKEVL</sequence>
<evidence type="ECO:0000256" key="4">
    <source>
        <dbReference type="SAM" id="SignalP"/>
    </source>
</evidence>
<evidence type="ECO:0000256" key="1">
    <source>
        <dbReference type="ARBA" id="ARBA00022729"/>
    </source>
</evidence>
<dbReference type="Pfam" id="PF04043">
    <property type="entry name" value="PMEI"/>
    <property type="match status" value="1"/>
</dbReference>
<dbReference type="Proteomes" id="UP001153076">
    <property type="component" value="Unassembled WGS sequence"/>
</dbReference>
<dbReference type="SUPFAM" id="SSF101148">
    <property type="entry name" value="Plant invertase/pectin methylesterase inhibitor"/>
    <property type="match status" value="1"/>
</dbReference>
<name>A0A9Q1KKN2_9CARY</name>
<feature type="domain" description="Pectinesterase inhibitor" evidence="5">
    <location>
        <begin position="28"/>
        <end position="174"/>
    </location>
</feature>
<accession>A0A9Q1KKN2</accession>
<dbReference type="FunFam" id="1.20.140.40:FF:000002">
    <property type="entry name" value="Putative invertase inhibitor"/>
    <property type="match status" value="1"/>
</dbReference>
<dbReference type="Gene3D" id="1.20.140.40">
    <property type="entry name" value="Invertase/pectin methylesterase inhibitor family protein"/>
    <property type="match status" value="1"/>
</dbReference>
<feature type="chain" id="PRO_5040423408" description="Pectinesterase inhibitor domain-containing protein" evidence="4">
    <location>
        <begin position="28"/>
        <end position="174"/>
    </location>
</feature>
<dbReference type="GO" id="GO:0005576">
    <property type="term" value="C:extracellular region"/>
    <property type="evidence" value="ECO:0007669"/>
    <property type="project" value="UniProtKB-ARBA"/>
</dbReference>
<keyword evidence="2" id="KW-1015">Disulfide bond</keyword>
<evidence type="ECO:0000256" key="3">
    <source>
        <dbReference type="ARBA" id="ARBA00038471"/>
    </source>
</evidence>
<dbReference type="OrthoDB" id="1902988at2759"/>
<protein>
    <recommendedName>
        <fullName evidence="5">Pectinesterase inhibitor domain-containing protein</fullName>
    </recommendedName>
</protein>
<comment type="caution">
    <text evidence="6">The sequence shown here is derived from an EMBL/GenBank/DDBJ whole genome shotgun (WGS) entry which is preliminary data.</text>
</comment>
<keyword evidence="7" id="KW-1185">Reference proteome</keyword>
<gene>
    <name evidence="6" type="ORF">Cgig2_030374</name>
</gene>
<dbReference type="InterPro" id="IPR035513">
    <property type="entry name" value="Invertase/methylesterase_inhib"/>
</dbReference>
<dbReference type="InterPro" id="IPR034088">
    <property type="entry name" value="Pla_a_1-like"/>
</dbReference>
<evidence type="ECO:0000313" key="6">
    <source>
        <dbReference type="EMBL" id="KAJ8444700.1"/>
    </source>
</evidence>
<dbReference type="PANTHER" id="PTHR35357:SF8">
    <property type="entry name" value="OS01G0111000 PROTEIN"/>
    <property type="match status" value="1"/>
</dbReference>
<reference evidence="6" key="1">
    <citation type="submission" date="2022-04" db="EMBL/GenBank/DDBJ databases">
        <title>Carnegiea gigantea Genome sequencing and assembly v2.</title>
        <authorList>
            <person name="Copetti D."/>
            <person name="Sanderson M.J."/>
            <person name="Burquez A."/>
            <person name="Wojciechowski M.F."/>
        </authorList>
    </citation>
    <scope>NUCLEOTIDE SEQUENCE</scope>
    <source>
        <strain evidence="6">SGP5-SGP5p</strain>
        <tissue evidence="6">Aerial part</tissue>
    </source>
</reference>
<evidence type="ECO:0000313" key="7">
    <source>
        <dbReference type="Proteomes" id="UP001153076"/>
    </source>
</evidence>
<keyword evidence="1 4" id="KW-0732">Signal</keyword>
<dbReference type="CDD" id="cd15795">
    <property type="entry name" value="PMEI-Pla_a_1_like"/>
    <property type="match status" value="1"/>
</dbReference>
<dbReference type="NCBIfam" id="TIGR01614">
    <property type="entry name" value="PME_inhib"/>
    <property type="match status" value="1"/>
</dbReference>
<organism evidence="6 7">
    <name type="scientific">Carnegiea gigantea</name>
    <dbReference type="NCBI Taxonomy" id="171969"/>
    <lineage>
        <taxon>Eukaryota</taxon>
        <taxon>Viridiplantae</taxon>
        <taxon>Streptophyta</taxon>
        <taxon>Embryophyta</taxon>
        <taxon>Tracheophyta</taxon>
        <taxon>Spermatophyta</taxon>
        <taxon>Magnoliopsida</taxon>
        <taxon>eudicotyledons</taxon>
        <taxon>Gunneridae</taxon>
        <taxon>Pentapetalae</taxon>
        <taxon>Caryophyllales</taxon>
        <taxon>Cactineae</taxon>
        <taxon>Cactaceae</taxon>
        <taxon>Cactoideae</taxon>
        <taxon>Echinocereeae</taxon>
        <taxon>Carnegiea</taxon>
    </lineage>
</organism>
<dbReference type="AlphaFoldDB" id="A0A9Q1KKN2"/>
<dbReference type="InterPro" id="IPR006501">
    <property type="entry name" value="Pectinesterase_inhib_dom"/>
</dbReference>
<dbReference type="SMART" id="SM00856">
    <property type="entry name" value="PMEI"/>
    <property type="match status" value="1"/>
</dbReference>
<feature type="signal peptide" evidence="4">
    <location>
        <begin position="1"/>
        <end position="27"/>
    </location>
</feature>
<dbReference type="EMBL" id="JAKOGI010000091">
    <property type="protein sequence ID" value="KAJ8444700.1"/>
    <property type="molecule type" value="Genomic_DNA"/>
</dbReference>
<comment type="similarity">
    <text evidence="3">Belongs to the PMEI family.</text>
</comment>